<dbReference type="SMART" id="SM00530">
    <property type="entry name" value="HTH_XRE"/>
    <property type="match status" value="1"/>
</dbReference>
<protein>
    <submittedName>
        <fullName evidence="3">DNA-binding protein</fullName>
    </submittedName>
</protein>
<dbReference type="Pfam" id="PF01381">
    <property type="entry name" value="HTH_3"/>
    <property type="match status" value="1"/>
</dbReference>
<keyword evidence="1 3" id="KW-0238">DNA-binding</keyword>
<dbReference type="SUPFAM" id="SSF47413">
    <property type="entry name" value="lambda repressor-like DNA-binding domains"/>
    <property type="match status" value="1"/>
</dbReference>
<organism evidence="3 4">
    <name type="scientific">Enterococcus rotai</name>
    <dbReference type="NCBI Taxonomy" id="118060"/>
    <lineage>
        <taxon>Bacteria</taxon>
        <taxon>Bacillati</taxon>
        <taxon>Bacillota</taxon>
        <taxon>Bacilli</taxon>
        <taxon>Lactobacillales</taxon>
        <taxon>Enterococcaceae</taxon>
        <taxon>Enterococcus</taxon>
    </lineage>
</organism>
<dbReference type="PANTHER" id="PTHR46558">
    <property type="entry name" value="TRACRIPTIONAL REGULATORY PROTEIN-RELATED-RELATED"/>
    <property type="match status" value="1"/>
</dbReference>
<dbReference type="KEGG" id="erx:ATZ35_10125"/>
<dbReference type="RefSeq" id="WP_208927152.1">
    <property type="nucleotide sequence ID" value="NZ_CP013655.1"/>
</dbReference>
<accession>A0A0U2X9G6</accession>
<name>A0A0U2X9G6_9ENTE</name>
<dbReference type="Gene3D" id="1.10.260.40">
    <property type="entry name" value="lambda repressor-like DNA-binding domains"/>
    <property type="match status" value="1"/>
</dbReference>
<evidence type="ECO:0000313" key="3">
    <source>
        <dbReference type="EMBL" id="ALS37495.1"/>
    </source>
</evidence>
<sequence>MEIGKLLKIRREQKKLTQQEVATKFHVTRQTVSRWENEKSYPNIDTLIELSFFFDFSLDEILKGNDLMVSDEIKRDDKRLNN</sequence>
<evidence type="ECO:0000256" key="1">
    <source>
        <dbReference type="ARBA" id="ARBA00023125"/>
    </source>
</evidence>
<feature type="domain" description="HTH cro/C1-type" evidence="2">
    <location>
        <begin position="7"/>
        <end position="61"/>
    </location>
</feature>
<dbReference type="STRING" id="118060.ATZ35_10125"/>
<evidence type="ECO:0000313" key="4">
    <source>
        <dbReference type="Proteomes" id="UP000067523"/>
    </source>
</evidence>
<dbReference type="InterPro" id="IPR010982">
    <property type="entry name" value="Lambda_DNA-bd_dom_sf"/>
</dbReference>
<dbReference type="InterPro" id="IPR001387">
    <property type="entry name" value="Cro/C1-type_HTH"/>
</dbReference>
<proteinExistence type="predicted"/>
<dbReference type="CDD" id="cd00093">
    <property type="entry name" value="HTH_XRE"/>
    <property type="match status" value="1"/>
</dbReference>
<dbReference type="AlphaFoldDB" id="A0A0U2X9G6"/>
<dbReference type="Proteomes" id="UP000067523">
    <property type="component" value="Chromosome"/>
</dbReference>
<dbReference type="PROSITE" id="PS50943">
    <property type="entry name" value="HTH_CROC1"/>
    <property type="match status" value="1"/>
</dbReference>
<dbReference type="EMBL" id="CP013655">
    <property type="protein sequence ID" value="ALS37495.1"/>
    <property type="molecule type" value="Genomic_DNA"/>
</dbReference>
<gene>
    <name evidence="3" type="ORF">ATZ35_10125</name>
</gene>
<dbReference type="PANTHER" id="PTHR46558:SF4">
    <property type="entry name" value="DNA-BIDING PHAGE PROTEIN"/>
    <property type="match status" value="1"/>
</dbReference>
<evidence type="ECO:0000259" key="2">
    <source>
        <dbReference type="PROSITE" id="PS50943"/>
    </source>
</evidence>
<keyword evidence="4" id="KW-1185">Reference proteome</keyword>
<dbReference type="GO" id="GO:0003677">
    <property type="term" value="F:DNA binding"/>
    <property type="evidence" value="ECO:0007669"/>
    <property type="project" value="UniProtKB-KW"/>
</dbReference>
<reference evidence="4" key="1">
    <citation type="submission" date="2015-12" db="EMBL/GenBank/DDBJ databases">
        <authorList>
            <person name="Lauer A."/>
            <person name="Humrighouse B."/>
            <person name="Loparev V."/>
            <person name="Shewmaker P.L."/>
            <person name="Whitney A.M."/>
            <person name="McLaughlin R.W."/>
        </authorList>
    </citation>
    <scope>NUCLEOTIDE SEQUENCE [LARGE SCALE GENOMIC DNA]</scope>
    <source>
        <strain evidence="4">LMG 26678</strain>
    </source>
</reference>